<protein>
    <submittedName>
        <fullName evidence="1">Phage head closure protein</fullName>
    </submittedName>
</protein>
<evidence type="ECO:0000313" key="1">
    <source>
        <dbReference type="EMBL" id="MBS4188649.1"/>
    </source>
</evidence>
<keyword evidence="2" id="KW-1185">Reference proteome</keyword>
<dbReference type="NCBIfam" id="TIGR01563">
    <property type="entry name" value="gp16_SPP1"/>
    <property type="match status" value="1"/>
</dbReference>
<dbReference type="Proteomes" id="UP000681027">
    <property type="component" value="Unassembled WGS sequence"/>
</dbReference>
<evidence type="ECO:0000313" key="2">
    <source>
        <dbReference type="Proteomes" id="UP000681027"/>
    </source>
</evidence>
<gene>
    <name evidence="1" type="ORF">KHA94_00245</name>
</gene>
<reference evidence="1 2" key="1">
    <citation type="submission" date="2021-05" db="EMBL/GenBank/DDBJ databases">
        <title>Novel Bacillus species.</title>
        <authorList>
            <person name="Liu G."/>
        </authorList>
    </citation>
    <scope>NUCLEOTIDE SEQUENCE [LARGE SCALE GENOMIC DNA]</scope>
    <source>
        <strain evidence="1 2">FJAT-49705</strain>
    </source>
</reference>
<sequence length="109" mass="12677">MNPALFKHRITFQRDKGTKDADGFPIPEKDRYEDVKTVWAMIKTLKGREFHQAASIQSVQDERFIIRYTTGIDSSMRIKFGSRFFEIIAPPINDDELNKTLTIVGREIK</sequence>
<dbReference type="RefSeq" id="WP_213100175.1">
    <property type="nucleotide sequence ID" value="NZ_JAGYPM010000001.1"/>
</dbReference>
<proteinExistence type="predicted"/>
<organism evidence="1 2">
    <name type="scientific">Cytobacillus citreus</name>
    <dbReference type="NCBI Taxonomy" id="2833586"/>
    <lineage>
        <taxon>Bacteria</taxon>
        <taxon>Bacillati</taxon>
        <taxon>Bacillota</taxon>
        <taxon>Bacilli</taxon>
        <taxon>Bacillales</taxon>
        <taxon>Bacillaceae</taxon>
        <taxon>Cytobacillus</taxon>
    </lineage>
</organism>
<comment type="caution">
    <text evidence="1">The sequence shown here is derived from an EMBL/GenBank/DDBJ whole genome shotgun (WGS) entry which is preliminary data.</text>
</comment>
<dbReference type="Pfam" id="PF05521">
    <property type="entry name" value="Phage_HCP"/>
    <property type="match status" value="1"/>
</dbReference>
<dbReference type="Gene3D" id="2.40.10.270">
    <property type="entry name" value="Bacteriophage SPP1 head-tail adaptor protein"/>
    <property type="match status" value="1"/>
</dbReference>
<name>A0ABS5NLF0_9BACI</name>
<dbReference type="EMBL" id="JAGYPM010000001">
    <property type="protein sequence ID" value="MBS4188649.1"/>
    <property type="molecule type" value="Genomic_DNA"/>
</dbReference>
<dbReference type="InterPro" id="IPR008767">
    <property type="entry name" value="Phage_SPP1_head-tail_adaptor"/>
</dbReference>
<dbReference type="InterPro" id="IPR038666">
    <property type="entry name" value="SSP1_head-tail_sf"/>
</dbReference>
<accession>A0ABS5NLF0</accession>